<feature type="transmembrane region" description="Helical" evidence="5">
    <location>
        <begin position="134"/>
        <end position="154"/>
    </location>
</feature>
<dbReference type="InterPro" id="IPR002293">
    <property type="entry name" value="AA/rel_permease1"/>
</dbReference>
<dbReference type="GO" id="GO:0016020">
    <property type="term" value="C:membrane"/>
    <property type="evidence" value="ECO:0007669"/>
    <property type="project" value="UniProtKB-SubCell"/>
</dbReference>
<dbReference type="PIRSF" id="PIRSF006060">
    <property type="entry name" value="AA_transporter"/>
    <property type="match status" value="1"/>
</dbReference>
<feature type="transmembrane region" description="Helical" evidence="5">
    <location>
        <begin position="91"/>
        <end position="114"/>
    </location>
</feature>
<sequence length="501" mass="55005">MPGHRQEGASVRLVRELNLLDCFSLVVGVIIGSGIFISPKGVLLNVNTVGWFLLIWLFAGIFNCLGALSYVELATSIPLSGGDYTYLRLSFGYMIAFLRVWTLIVAVRTGPLTLLSITAGTYIVGDSAVCLRTAVRIFAACILCLVAFLNSWSVKLSKRVQNICTFGKISGLIVIIVTGLIKLSEGNTSSFQNMFQKFEGSSSATGWQSFPTAVYSGVFAFSGWQYLPQVTEEIVEPGKTMPAAISLAMLFVTTVYLLTNAAFLSVLTPSEILDSDAVAMTFGKKALGNFWWLMPLSVVLSCLGSINGSVFATARSFFVASREGQFPQVLGMIHVRRRTPLPAVVILLPVCLVMLTVDDIYSLINYLSFSRWLFIGMTCASVPYFRWKYPHIDRPFKVHLLIPIIFSLCAFTIVITSALSDPAAFFVGLGITVLGVPVYIIGVLWQNKPRSIIRLMRWLTITLQKLFLIVDTTARSGVERTGSRESLLGTELDEYSGDNDS</sequence>
<dbReference type="Gene3D" id="1.20.1740.10">
    <property type="entry name" value="Amino acid/polyamine transporter I"/>
    <property type="match status" value="1"/>
</dbReference>
<proteinExistence type="predicted"/>
<evidence type="ECO:0000313" key="7">
    <source>
        <dbReference type="Proteomes" id="UP001152320"/>
    </source>
</evidence>
<dbReference type="Proteomes" id="UP001152320">
    <property type="component" value="Chromosome 5"/>
</dbReference>
<keyword evidence="2 5" id="KW-0812">Transmembrane</keyword>
<feature type="transmembrane region" description="Helical" evidence="5">
    <location>
        <begin position="290"/>
        <end position="318"/>
    </location>
</feature>
<dbReference type="PANTHER" id="PTHR11785">
    <property type="entry name" value="AMINO ACID TRANSPORTER"/>
    <property type="match status" value="1"/>
</dbReference>
<gene>
    <name evidence="6" type="ORF">HOLleu_12558</name>
</gene>
<dbReference type="EMBL" id="JAIZAY010000005">
    <property type="protein sequence ID" value="KAJ8041671.1"/>
    <property type="molecule type" value="Genomic_DNA"/>
</dbReference>
<evidence type="ECO:0000256" key="1">
    <source>
        <dbReference type="ARBA" id="ARBA00004141"/>
    </source>
</evidence>
<feature type="transmembrane region" description="Helical" evidence="5">
    <location>
        <begin position="49"/>
        <end position="71"/>
    </location>
</feature>
<evidence type="ECO:0000256" key="4">
    <source>
        <dbReference type="ARBA" id="ARBA00023136"/>
    </source>
</evidence>
<comment type="caution">
    <text evidence="6">The sequence shown here is derived from an EMBL/GenBank/DDBJ whole genome shotgun (WGS) entry which is preliminary data.</text>
</comment>
<dbReference type="OrthoDB" id="10062876at2759"/>
<dbReference type="Pfam" id="PF13520">
    <property type="entry name" value="AA_permease_2"/>
    <property type="match status" value="1"/>
</dbReference>
<name>A0A9Q1HDZ0_HOLLE</name>
<dbReference type="AlphaFoldDB" id="A0A9Q1HDZ0"/>
<feature type="transmembrane region" description="Helical" evidence="5">
    <location>
        <begin position="20"/>
        <end position="37"/>
    </location>
</feature>
<organism evidence="6 7">
    <name type="scientific">Holothuria leucospilota</name>
    <name type="common">Black long sea cucumber</name>
    <name type="synonym">Mertensiothuria leucospilota</name>
    <dbReference type="NCBI Taxonomy" id="206669"/>
    <lineage>
        <taxon>Eukaryota</taxon>
        <taxon>Metazoa</taxon>
        <taxon>Echinodermata</taxon>
        <taxon>Eleutherozoa</taxon>
        <taxon>Echinozoa</taxon>
        <taxon>Holothuroidea</taxon>
        <taxon>Aspidochirotacea</taxon>
        <taxon>Aspidochirotida</taxon>
        <taxon>Holothuriidae</taxon>
        <taxon>Holothuria</taxon>
    </lineage>
</organism>
<evidence type="ECO:0000256" key="2">
    <source>
        <dbReference type="ARBA" id="ARBA00022692"/>
    </source>
</evidence>
<feature type="transmembrane region" description="Helical" evidence="5">
    <location>
        <begin position="399"/>
        <end position="419"/>
    </location>
</feature>
<dbReference type="PANTHER" id="PTHR11785:SF375">
    <property type="entry name" value="AMINO ACID TRANSPORTER"/>
    <property type="match status" value="1"/>
</dbReference>
<accession>A0A9Q1HDZ0</accession>
<dbReference type="InterPro" id="IPR050598">
    <property type="entry name" value="AminoAcid_Transporter"/>
</dbReference>
<evidence type="ECO:0000256" key="5">
    <source>
        <dbReference type="SAM" id="Phobius"/>
    </source>
</evidence>
<evidence type="ECO:0000313" key="6">
    <source>
        <dbReference type="EMBL" id="KAJ8041671.1"/>
    </source>
</evidence>
<feature type="transmembrane region" description="Helical" evidence="5">
    <location>
        <begin position="425"/>
        <end position="445"/>
    </location>
</feature>
<feature type="transmembrane region" description="Helical" evidence="5">
    <location>
        <begin position="339"/>
        <end position="357"/>
    </location>
</feature>
<evidence type="ECO:0000256" key="3">
    <source>
        <dbReference type="ARBA" id="ARBA00022989"/>
    </source>
</evidence>
<feature type="transmembrane region" description="Helical" evidence="5">
    <location>
        <begin position="369"/>
        <end position="387"/>
    </location>
</feature>
<feature type="transmembrane region" description="Helical" evidence="5">
    <location>
        <begin position="247"/>
        <end position="270"/>
    </location>
</feature>
<keyword evidence="4 5" id="KW-0472">Membrane</keyword>
<reference evidence="6" key="1">
    <citation type="submission" date="2021-10" db="EMBL/GenBank/DDBJ databases">
        <title>Tropical sea cucumber genome reveals ecological adaptation and Cuvierian tubules defense mechanism.</title>
        <authorList>
            <person name="Chen T."/>
        </authorList>
    </citation>
    <scope>NUCLEOTIDE SEQUENCE</scope>
    <source>
        <strain evidence="6">Nanhai2018</strain>
        <tissue evidence="6">Muscle</tissue>
    </source>
</reference>
<dbReference type="GO" id="GO:0015179">
    <property type="term" value="F:L-amino acid transmembrane transporter activity"/>
    <property type="evidence" value="ECO:0007669"/>
    <property type="project" value="TreeGrafter"/>
</dbReference>
<comment type="subcellular location">
    <subcellularLocation>
        <location evidence="1">Membrane</location>
        <topology evidence="1">Multi-pass membrane protein</topology>
    </subcellularLocation>
</comment>
<dbReference type="FunFam" id="1.20.1740.10:FF:000095">
    <property type="entry name" value="B(0,+)-type amino acid transporter 1-like"/>
    <property type="match status" value="1"/>
</dbReference>
<protein>
    <submittedName>
        <fullName evidence="6">Cystine/glutamate transporter</fullName>
    </submittedName>
</protein>
<keyword evidence="3 5" id="KW-1133">Transmembrane helix</keyword>
<keyword evidence="7" id="KW-1185">Reference proteome</keyword>